<dbReference type="RefSeq" id="WP_386438165.1">
    <property type="nucleotide sequence ID" value="NZ_JBHSBB010000050.1"/>
</dbReference>
<dbReference type="PANTHER" id="PTHR38454:SF1">
    <property type="entry name" value="INTEGRAL MEMBRANE PROTEIN"/>
    <property type="match status" value="1"/>
</dbReference>
<feature type="transmembrane region" description="Helical" evidence="1">
    <location>
        <begin position="370"/>
        <end position="388"/>
    </location>
</feature>
<feature type="transmembrane region" description="Helical" evidence="1">
    <location>
        <begin position="178"/>
        <end position="197"/>
    </location>
</feature>
<keyword evidence="1" id="KW-0812">Transmembrane</keyword>
<dbReference type="Pfam" id="PF09586">
    <property type="entry name" value="YfhO"/>
    <property type="match status" value="2"/>
</dbReference>
<feature type="transmembrane region" description="Helical" evidence="1">
    <location>
        <begin position="27"/>
        <end position="47"/>
    </location>
</feature>
<organism evidence="2 3">
    <name type="scientific">Streptomyces polygonati</name>
    <dbReference type="NCBI Taxonomy" id="1617087"/>
    <lineage>
        <taxon>Bacteria</taxon>
        <taxon>Bacillati</taxon>
        <taxon>Actinomycetota</taxon>
        <taxon>Actinomycetes</taxon>
        <taxon>Kitasatosporales</taxon>
        <taxon>Streptomycetaceae</taxon>
        <taxon>Streptomyces</taxon>
    </lineage>
</organism>
<feature type="transmembrane region" description="Helical" evidence="1">
    <location>
        <begin position="217"/>
        <end position="237"/>
    </location>
</feature>
<evidence type="ECO:0000256" key="1">
    <source>
        <dbReference type="SAM" id="Phobius"/>
    </source>
</evidence>
<gene>
    <name evidence="2" type="ORF">ACFO3J_34190</name>
</gene>
<dbReference type="InterPro" id="IPR018580">
    <property type="entry name" value="Uncharacterised_YfhO"/>
</dbReference>
<keyword evidence="1" id="KW-1133">Transmembrane helix</keyword>
<sequence length="856" mass="90214">MLTSGGTATSAEEVPVRVYGLRPEAQGTAAVFSALVAMGAYCLATAARGTYPFGPRSRAVNDLGNQFVPLHEHLWDLMHGQATGDLFFNWSSGYGVPFLADFFTYLMNPFSWLVGLFPRAAVQVPVFLVTLLSIGLATALMTVFLGRLHPGSPWLRALLAVGYGVSAWTVSDGFSDPMWMWGLVSLPVLGIVFDWCLGRRHWVAGTLLVTVCWAGNFYTAAMATIAMGLVLLVRLALDERPPRERGRVLLRAALMTATGVTLAAPVLAVTYRASKASQPAPPITYHGRPPVRDYLVHLLPGGPIAGAPRISVGLLPLLLVLTFPFMRRVPVKERALWLSLLLVVAVSYVWKPTILLWHGLTIPNGSPYRAAIAMTALLVSVAWLALAHRPNPRELLAGGGLLAALLLLVIGSAYLSAGDRTLILADSALVLGLLLLYRRRDDRRTRAAVYGALAGSVFLATAYNVFAVTATRDNTAWWQPKRTIDAQSLAAHTAVRRRDDWPATRTDPGPHGFADNDPLLLGGQGGSYYSSYVPAKTARALQGLGAGWYMQGRHTLSFDDPVGRAIMGVSSYIGPSIRDPAGFVEHRSAAPPVVTLRRGAAFDGPARDSSVFARQERVLGAEVYTVPAVVHAAGPAPTHAPDGGWRVPGTAPGAAPTTFTASCPPGDLGYLYTPWFAGAISANGATYQRGGVFRKTDNGILPVGRVPAGGAITLALSGPRTQDIPRFPVGCLSKAALSRAVAGLKATAPDKVTAGGHTIGATFRRVTTGTAVLAVPAVNGWRCSVDGRAAEAPGTLGGLMAVGLGDGGSRVACSFRTPGLRAGLLAGGAALAVLLAVAVGGLVRARQTRAATRDLR</sequence>
<evidence type="ECO:0000313" key="2">
    <source>
        <dbReference type="EMBL" id="MFC4036452.1"/>
    </source>
</evidence>
<feature type="transmembrane region" description="Helical" evidence="1">
    <location>
        <begin position="249"/>
        <end position="271"/>
    </location>
</feature>
<feature type="transmembrane region" description="Helical" evidence="1">
    <location>
        <begin position="94"/>
        <end position="114"/>
    </location>
</feature>
<feature type="transmembrane region" description="Helical" evidence="1">
    <location>
        <begin position="335"/>
        <end position="350"/>
    </location>
</feature>
<feature type="transmembrane region" description="Helical" evidence="1">
    <location>
        <begin position="421"/>
        <end position="437"/>
    </location>
</feature>
<reference evidence="3" key="1">
    <citation type="journal article" date="2019" name="Int. J. Syst. Evol. Microbiol.">
        <title>The Global Catalogue of Microorganisms (GCM) 10K type strain sequencing project: providing services to taxonomists for standard genome sequencing and annotation.</title>
        <authorList>
            <consortium name="The Broad Institute Genomics Platform"/>
            <consortium name="The Broad Institute Genome Sequencing Center for Infectious Disease"/>
            <person name="Wu L."/>
            <person name="Ma J."/>
        </authorList>
    </citation>
    <scope>NUCLEOTIDE SEQUENCE [LARGE SCALE GENOMIC DNA]</scope>
    <source>
        <strain evidence="3">CGMCC 4.7237</strain>
    </source>
</reference>
<dbReference type="Proteomes" id="UP001595765">
    <property type="component" value="Unassembled WGS sequence"/>
</dbReference>
<name>A0ABV8HZF6_9ACTN</name>
<keyword evidence="1" id="KW-0472">Membrane</keyword>
<feature type="transmembrane region" description="Helical" evidence="1">
    <location>
        <begin position="449"/>
        <end position="466"/>
    </location>
</feature>
<proteinExistence type="predicted"/>
<feature type="transmembrane region" description="Helical" evidence="1">
    <location>
        <begin position="395"/>
        <end position="415"/>
    </location>
</feature>
<evidence type="ECO:0000313" key="3">
    <source>
        <dbReference type="Proteomes" id="UP001595765"/>
    </source>
</evidence>
<comment type="caution">
    <text evidence="2">The sequence shown here is derived from an EMBL/GenBank/DDBJ whole genome shotgun (WGS) entry which is preliminary data.</text>
</comment>
<feature type="transmembrane region" description="Helical" evidence="1">
    <location>
        <begin position="126"/>
        <end position="148"/>
    </location>
</feature>
<keyword evidence="3" id="KW-1185">Reference proteome</keyword>
<dbReference type="EMBL" id="JBHSBB010000050">
    <property type="protein sequence ID" value="MFC4036452.1"/>
    <property type="molecule type" value="Genomic_DNA"/>
</dbReference>
<protein>
    <submittedName>
        <fullName evidence="2">YfhO family protein</fullName>
    </submittedName>
</protein>
<accession>A0ABV8HZF6</accession>
<dbReference type="PANTHER" id="PTHR38454">
    <property type="entry name" value="INTEGRAL MEMBRANE PROTEIN-RELATED"/>
    <property type="match status" value="1"/>
</dbReference>
<feature type="transmembrane region" description="Helical" evidence="1">
    <location>
        <begin position="822"/>
        <end position="843"/>
    </location>
</feature>